<protein>
    <submittedName>
        <fullName evidence="2">Uncharacterized protein</fullName>
    </submittedName>
</protein>
<evidence type="ECO:0000256" key="1">
    <source>
        <dbReference type="SAM" id="MobiDB-lite"/>
    </source>
</evidence>
<proteinExistence type="predicted"/>
<dbReference type="Proteomes" id="UP001157418">
    <property type="component" value="Unassembled WGS sequence"/>
</dbReference>
<gene>
    <name evidence="2" type="ORF">LVIROSA_LOCUS1455</name>
</gene>
<feature type="region of interest" description="Disordered" evidence="1">
    <location>
        <begin position="1"/>
        <end position="21"/>
    </location>
</feature>
<evidence type="ECO:0000313" key="3">
    <source>
        <dbReference type="Proteomes" id="UP001157418"/>
    </source>
</evidence>
<reference evidence="2 3" key="1">
    <citation type="submission" date="2022-01" db="EMBL/GenBank/DDBJ databases">
        <authorList>
            <person name="Xiong W."/>
            <person name="Schranz E."/>
        </authorList>
    </citation>
    <scope>NUCLEOTIDE SEQUENCE [LARGE SCALE GENOMIC DNA]</scope>
</reference>
<sequence>MDHEGDGGDEPPHPFDGGFGVHQIDVVPPRRSGMTCFIWEVGSYIRCDIALDKNAWKEVPKAERHILIFKPFQMIPMLELYGRH</sequence>
<accession>A0AAU9LP60</accession>
<comment type="caution">
    <text evidence="2">The sequence shown here is derived from an EMBL/GenBank/DDBJ whole genome shotgun (WGS) entry which is preliminary data.</text>
</comment>
<name>A0AAU9LP60_9ASTR</name>
<keyword evidence="3" id="KW-1185">Reference proteome</keyword>
<organism evidence="2 3">
    <name type="scientific">Lactuca virosa</name>
    <dbReference type="NCBI Taxonomy" id="75947"/>
    <lineage>
        <taxon>Eukaryota</taxon>
        <taxon>Viridiplantae</taxon>
        <taxon>Streptophyta</taxon>
        <taxon>Embryophyta</taxon>
        <taxon>Tracheophyta</taxon>
        <taxon>Spermatophyta</taxon>
        <taxon>Magnoliopsida</taxon>
        <taxon>eudicotyledons</taxon>
        <taxon>Gunneridae</taxon>
        <taxon>Pentapetalae</taxon>
        <taxon>asterids</taxon>
        <taxon>campanulids</taxon>
        <taxon>Asterales</taxon>
        <taxon>Asteraceae</taxon>
        <taxon>Cichorioideae</taxon>
        <taxon>Cichorieae</taxon>
        <taxon>Lactucinae</taxon>
        <taxon>Lactuca</taxon>
    </lineage>
</organism>
<dbReference type="AlphaFoldDB" id="A0AAU9LP60"/>
<evidence type="ECO:0000313" key="2">
    <source>
        <dbReference type="EMBL" id="CAH1413494.1"/>
    </source>
</evidence>
<dbReference type="EMBL" id="CAKMRJ010000001">
    <property type="protein sequence ID" value="CAH1413494.1"/>
    <property type="molecule type" value="Genomic_DNA"/>
</dbReference>
<feature type="compositionally biased region" description="Basic and acidic residues" evidence="1">
    <location>
        <begin position="1"/>
        <end position="13"/>
    </location>
</feature>